<feature type="non-terminal residue" evidence="18">
    <location>
        <position position="584"/>
    </location>
</feature>
<dbReference type="Pfam" id="PF07983">
    <property type="entry name" value="X8"/>
    <property type="match status" value="1"/>
</dbReference>
<comment type="catalytic activity">
    <reaction evidence="1">
        <text>Hydrolysis of (1-&gt;3)-beta-D-glucosidic linkages in (1-&gt;3)-beta-D-glucans.</text>
        <dbReference type="EC" id="3.2.1.39"/>
    </reaction>
</comment>
<dbReference type="EMBL" id="JAHRHJ020000005">
    <property type="protein sequence ID" value="KAH9315060.1"/>
    <property type="molecule type" value="Genomic_DNA"/>
</dbReference>
<evidence type="ECO:0000259" key="17">
    <source>
        <dbReference type="SMART" id="SM00768"/>
    </source>
</evidence>
<dbReference type="Gene3D" id="3.20.20.80">
    <property type="entry name" value="Glycosidases"/>
    <property type="match status" value="1"/>
</dbReference>
<feature type="signal peptide" evidence="16">
    <location>
        <begin position="1"/>
        <end position="32"/>
    </location>
</feature>
<dbReference type="Proteomes" id="UP000824469">
    <property type="component" value="Unassembled WGS sequence"/>
</dbReference>
<evidence type="ECO:0000256" key="4">
    <source>
        <dbReference type="ARBA" id="ARBA00012780"/>
    </source>
</evidence>
<keyword evidence="6" id="KW-0336">GPI-anchor</keyword>
<keyword evidence="9" id="KW-0472">Membrane</keyword>
<dbReference type="Pfam" id="PF00332">
    <property type="entry name" value="Glyco_hydro_17"/>
    <property type="match status" value="1"/>
</dbReference>
<name>A0AA38G4D7_TAXCH</name>
<dbReference type="GO" id="GO:0005886">
    <property type="term" value="C:plasma membrane"/>
    <property type="evidence" value="ECO:0007669"/>
    <property type="project" value="UniProtKB-SubCell"/>
</dbReference>
<dbReference type="EC" id="3.2.1.39" evidence="4"/>
<feature type="compositionally biased region" description="Polar residues" evidence="15">
    <location>
        <begin position="387"/>
        <end position="404"/>
    </location>
</feature>
<keyword evidence="10" id="KW-1015">Disulfide bond</keyword>
<feature type="non-terminal residue" evidence="18">
    <location>
        <position position="1"/>
    </location>
</feature>
<gene>
    <name evidence="18" type="ORF">KI387_023687</name>
</gene>
<proteinExistence type="inferred from homology"/>
<dbReference type="SUPFAM" id="SSF51445">
    <property type="entry name" value="(Trans)glycosidases"/>
    <property type="match status" value="1"/>
</dbReference>
<keyword evidence="12 14" id="KW-0326">Glycosidase</keyword>
<dbReference type="FunFam" id="3.20.20.80:FF:000005">
    <property type="entry name" value="Glucan endo-1,3-beta-glucosidase 14"/>
    <property type="match status" value="1"/>
</dbReference>
<dbReference type="OMA" id="KSFYFVN"/>
<dbReference type="PANTHER" id="PTHR32227">
    <property type="entry name" value="GLUCAN ENDO-1,3-BETA-GLUCOSIDASE BG1-RELATED-RELATED"/>
    <property type="match status" value="1"/>
</dbReference>
<feature type="region of interest" description="Disordered" evidence="15">
    <location>
        <begin position="470"/>
        <end position="497"/>
    </location>
</feature>
<evidence type="ECO:0000256" key="12">
    <source>
        <dbReference type="ARBA" id="ARBA00023295"/>
    </source>
</evidence>
<dbReference type="GO" id="GO:0098552">
    <property type="term" value="C:side of membrane"/>
    <property type="evidence" value="ECO:0007669"/>
    <property type="project" value="UniProtKB-KW"/>
</dbReference>
<keyword evidence="5" id="KW-1003">Cell membrane</keyword>
<comment type="caution">
    <text evidence="18">The sequence shown here is derived from an EMBL/GenBank/DDBJ whole genome shotgun (WGS) entry which is preliminary data.</text>
</comment>
<dbReference type="InterPro" id="IPR000490">
    <property type="entry name" value="Glyco_hydro_17"/>
</dbReference>
<evidence type="ECO:0000256" key="14">
    <source>
        <dbReference type="RuleBase" id="RU004336"/>
    </source>
</evidence>
<keyword evidence="11" id="KW-0325">Glycoprotein</keyword>
<dbReference type="InterPro" id="IPR044965">
    <property type="entry name" value="Glyco_hydro_17_plant"/>
</dbReference>
<keyword evidence="7 16" id="KW-0732">Signal</keyword>
<evidence type="ECO:0000313" key="18">
    <source>
        <dbReference type="EMBL" id="KAH9315060.1"/>
    </source>
</evidence>
<dbReference type="GO" id="GO:0009506">
    <property type="term" value="C:plasmodesma"/>
    <property type="evidence" value="ECO:0007669"/>
    <property type="project" value="UniProtKB-ARBA"/>
</dbReference>
<evidence type="ECO:0000256" key="1">
    <source>
        <dbReference type="ARBA" id="ARBA00000382"/>
    </source>
</evidence>
<comment type="subcellular location">
    <subcellularLocation>
        <location evidence="2">Cell membrane</location>
        <topology evidence="2">Lipid-anchor</topology>
        <topology evidence="2">GPI-anchor</topology>
    </subcellularLocation>
</comment>
<dbReference type="AlphaFoldDB" id="A0AA38G4D7"/>
<dbReference type="GO" id="GO:0042973">
    <property type="term" value="F:glucan endo-1,3-beta-D-glucosidase activity"/>
    <property type="evidence" value="ECO:0007669"/>
    <property type="project" value="UniProtKB-EC"/>
</dbReference>
<evidence type="ECO:0000256" key="7">
    <source>
        <dbReference type="ARBA" id="ARBA00022729"/>
    </source>
</evidence>
<evidence type="ECO:0000256" key="6">
    <source>
        <dbReference type="ARBA" id="ARBA00022622"/>
    </source>
</evidence>
<evidence type="ECO:0000256" key="11">
    <source>
        <dbReference type="ARBA" id="ARBA00023180"/>
    </source>
</evidence>
<evidence type="ECO:0000256" key="8">
    <source>
        <dbReference type="ARBA" id="ARBA00022801"/>
    </source>
</evidence>
<dbReference type="GO" id="GO:0005975">
    <property type="term" value="P:carbohydrate metabolic process"/>
    <property type="evidence" value="ECO:0007669"/>
    <property type="project" value="InterPro"/>
</dbReference>
<evidence type="ECO:0000256" key="13">
    <source>
        <dbReference type="RuleBase" id="RU004335"/>
    </source>
</evidence>
<dbReference type="InterPro" id="IPR012946">
    <property type="entry name" value="X8"/>
</dbReference>
<protein>
    <recommendedName>
        <fullName evidence="4">glucan endo-1,3-beta-D-glucosidase</fullName>
        <ecNumber evidence="4">3.2.1.39</ecNumber>
    </recommendedName>
</protein>
<evidence type="ECO:0000256" key="9">
    <source>
        <dbReference type="ARBA" id="ARBA00023136"/>
    </source>
</evidence>
<dbReference type="SMART" id="SM00768">
    <property type="entry name" value="X8"/>
    <property type="match status" value="1"/>
</dbReference>
<keyword evidence="6" id="KW-0449">Lipoprotein</keyword>
<evidence type="ECO:0000256" key="5">
    <source>
        <dbReference type="ARBA" id="ARBA00022475"/>
    </source>
</evidence>
<feature type="chain" id="PRO_5041333183" description="glucan endo-1,3-beta-D-glucosidase" evidence="16">
    <location>
        <begin position="33"/>
        <end position="584"/>
    </location>
</feature>
<sequence length="584" mass="63425">PSFAAEEQMGSFQVHATVFFCLVMLLLNPTEAGREWSSIGINYGRMGNNLPPPAESISLMKSLKVGKVKLYDSDPEVLTALASTGLSVVITVKNEEMASIASSVLKADEWVKHHVLTHYPATKINIITVGNEILSDYNNQDRWLQLVPAMQNIYSSLVRWNLGKRIKVTTTVAMDVLMSSSPPSLGQFRVDISETVMKPMLRFLSNSKSFYFVNVYPYFAYSANADKIPLDYAIFGEVKAPVEDGGLQYTDMLSAQLDANVAAMEKLGYHNIKIAISETGWPTAGDVGANVDLAATYNRRVVARMLADPPLGTPRRPGTFIPTYLFALFNEDQKPGPVSERNWGLLYPNGSQLYHINMTAKIMDSEFKSIKSGRPFPARPTPFLTPVHSSTSTASPGTGQNPTPYYSGAPIPQPSVGYNPPNAPSKSPIPSILPYPPPSPLPLYSSPPPPTTINYPPPCMPYPPTNPAPYIPSPTPTTPVTTPPYPPSNPTNPYAPNPPSTSPAYALWCVAKPTVPNSVLQKAMDYACGAGADCKSVLPNGLCYMPDTVVAHASYAFNSYWQNNKRIGGTCDFGGTAMLITMDP</sequence>
<reference evidence="18 19" key="1">
    <citation type="journal article" date="2021" name="Nat. Plants">
        <title>The Taxus genome provides insights into paclitaxel biosynthesis.</title>
        <authorList>
            <person name="Xiong X."/>
            <person name="Gou J."/>
            <person name="Liao Q."/>
            <person name="Li Y."/>
            <person name="Zhou Q."/>
            <person name="Bi G."/>
            <person name="Li C."/>
            <person name="Du R."/>
            <person name="Wang X."/>
            <person name="Sun T."/>
            <person name="Guo L."/>
            <person name="Liang H."/>
            <person name="Lu P."/>
            <person name="Wu Y."/>
            <person name="Zhang Z."/>
            <person name="Ro D.K."/>
            <person name="Shang Y."/>
            <person name="Huang S."/>
            <person name="Yan J."/>
        </authorList>
    </citation>
    <scope>NUCLEOTIDE SEQUENCE [LARGE SCALE GENOMIC DNA]</scope>
    <source>
        <strain evidence="18">Ta-2019</strain>
    </source>
</reference>
<dbReference type="FunFam" id="1.20.58.1040:FF:000001">
    <property type="entry name" value="Glucan endo-1,3-beta-glucosidase 4"/>
    <property type="match status" value="1"/>
</dbReference>
<evidence type="ECO:0000256" key="16">
    <source>
        <dbReference type="SAM" id="SignalP"/>
    </source>
</evidence>
<evidence type="ECO:0000256" key="10">
    <source>
        <dbReference type="ARBA" id="ARBA00023157"/>
    </source>
</evidence>
<accession>A0AA38G4D7</accession>
<evidence type="ECO:0000256" key="2">
    <source>
        <dbReference type="ARBA" id="ARBA00004609"/>
    </source>
</evidence>
<comment type="similarity">
    <text evidence="3 13">Belongs to the glycosyl hydrolase 17 family.</text>
</comment>
<organism evidence="18 19">
    <name type="scientific">Taxus chinensis</name>
    <name type="common">Chinese yew</name>
    <name type="synonym">Taxus wallichiana var. chinensis</name>
    <dbReference type="NCBI Taxonomy" id="29808"/>
    <lineage>
        <taxon>Eukaryota</taxon>
        <taxon>Viridiplantae</taxon>
        <taxon>Streptophyta</taxon>
        <taxon>Embryophyta</taxon>
        <taxon>Tracheophyta</taxon>
        <taxon>Spermatophyta</taxon>
        <taxon>Pinopsida</taxon>
        <taxon>Pinidae</taxon>
        <taxon>Conifers II</taxon>
        <taxon>Cupressales</taxon>
        <taxon>Taxaceae</taxon>
        <taxon>Taxus</taxon>
    </lineage>
</organism>
<feature type="region of interest" description="Disordered" evidence="15">
    <location>
        <begin position="374"/>
        <end position="431"/>
    </location>
</feature>
<evidence type="ECO:0000313" key="19">
    <source>
        <dbReference type="Proteomes" id="UP000824469"/>
    </source>
</evidence>
<dbReference type="InterPro" id="IPR017853">
    <property type="entry name" value="GH"/>
</dbReference>
<keyword evidence="19" id="KW-1185">Reference proteome</keyword>
<dbReference type="Gene3D" id="1.20.58.1040">
    <property type="match status" value="1"/>
</dbReference>
<evidence type="ECO:0000256" key="15">
    <source>
        <dbReference type="SAM" id="MobiDB-lite"/>
    </source>
</evidence>
<dbReference type="PROSITE" id="PS00587">
    <property type="entry name" value="GLYCOSYL_HYDROL_F17"/>
    <property type="match status" value="1"/>
</dbReference>
<feature type="domain" description="X8" evidence="17">
    <location>
        <begin position="507"/>
        <end position="584"/>
    </location>
</feature>
<evidence type="ECO:0000256" key="3">
    <source>
        <dbReference type="ARBA" id="ARBA00008773"/>
    </source>
</evidence>
<keyword evidence="8 14" id="KW-0378">Hydrolase</keyword>